<sequence length="476" mass="52743">MYHREFKACAQRLRPKLGEQDLVMWVDAICINQADIPKLNGQTANMRAIYQYAESVAVFLGMESSRSAGAMRFARDFNKCASREELKKLETVLVADMGYPGRGRKGATEPVLQAPIIYKHPHNRRPSWTITLTLLTHYHHTTTSRTPPFSQKQEVHRKDEVYALLGVSESVNKFGPIDYSLSMREGHIYTATPIISTSHRLNVICVKQHDVNQQNLPSWVPDRARPPTNTGSTVVGHHHYQPAFTASGSSLAAVESLENSYVLKVTGLVIDTISTVGRAFKQRPRRAPSEVVPVLQVSHDWWNIFVGTHSNSLEWLSHFRAYDILPIFVLSDGLLSDSDNLRLDPPSRSNTGTGTLALSSGSAAQSMADEEENLNGNGDEDVEERLQLSAILSAGLLMNRPRIFVLRGGNVGLGPAGTETGDVVVILLRCRYPLILRRKGEGWALVGEAYVDGFMYGEGMTGVDEDIDLLESFVIC</sequence>
<reference evidence="3" key="1">
    <citation type="submission" date="2016-03" db="EMBL/GenBank/DDBJ databases">
        <authorList>
            <person name="Ploux O."/>
        </authorList>
    </citation>
    <scope>NUCLEOTIDE SEQUENCE [LARGE SCALE GENOMIC DNA]</scope>
    <source>
        <strain evidence="3">UK7</strain>
    </source>
</reference>
<dbReference type="STRING" id="914237.A0A1E1K0V9"/>
<dbReference type="Proteomes" id="UP000178129">
    <property type="component" value="Unassembled WGS sequence"/>
</dbReference>
<feature type="domain" description="Heterokaryon incompatibility" evidence="1">
    <location>
        <begin position="11"/>
        <end position="84"/>
    </location>
</feature>
<dbReference type="AlphaFoldDB" id="A0A1E1K0V9"/>
<dbReference type="EMBL" id="FJUW01000004">
    <property type="protein sequence ID" value="CZS91520.1"/>
    <property type="molecule type" value="Genomic_DNA"/>
</dbReference>
<dbReference type="PANTHER" id="PTHR24148:SF73">
    <property type="entry name" value="HET DOMAIN PROTEIN (AFU_ORTHOLOGUE AFUA_8G01020)"/>
    <property type="match status" value="1"/>
</dbReference>
<dbReference type="InterPro" id="IPR010730">
    <property type="entry name" value="HET"/>
</dbReference>
<dbReference type="Pfam" id="PF06985">
    <property type="entry name" value="HET"/>
    <property type="match status" value="1"/>
</dbReference>
<organism evidence="2 3">
    <name type="scientific">Rhynchosporium graminicola</name>
    <dbReference type="NCBI Taxonomy" id="2792576"/>
    <lineage>
        <taxon>Eukaryota</taxon>
        <taxon>Fungi</taxon>
        <taxon>Dikarya</taxon>
        <taxon>Ascomycota</taxon>
        <taxon>Pezizomycotina</taxon>
        <taxon>Leotiomycetes</taxon>
        <taxon>Helotiales</taxon>
        <taxon>Ploettnerulaceae</taxon>
        <taxon>Rhynchosporium</taxon>
    </lineage>
</organism>
<dbReference type="InParanoid" id="A0A1E1K0V9"/>
<keyword evidence="3" id="KW-1185">Reference proteome</keyword>
<comment type="caution">
    <text evidence="2">The sequence shown here is derived from an EMBL/GenBank/DDBJ whole genome shotgun (WGS) entry which is preliminary data.</text>
</comment>
<accession>A0A1E1K0V9</accession>
<evidence type="ECO:0000313" key="3">
    <source>
        <dbReference type="Proteomes" id="UP000178129"/>
    </source>
</evidence>
<dbReference type="PANTHER" id="PTHR24148">
    <property type="entry name" value="ANKYRIN REPEAT DOMAIN-CONTAINING PROTEIN 39 HOMOLOG-RELATED"/>
    <property type="match status" value="1"/>
</dbReference>
<proteinExistence type="predicted"/>
<evidence type="ECO:0000259" key="1">
    <source>
        <dbReference type="Pfam" id="PF06985"/>
    </source>
</evidence>
<dbReference type="InterPro" id="IPR052895">
    <property type="entry name" value="HetReg/Transcr_Mod"/>
</dbReference>
<name>A0A1E1K0V9_9HELO</name>
<gene>
    <name evidence="2" type="ORF">RCO7_07053</name>
</gene>
<protein>
    <recommendedName>
        <fullName evidence="1">Heterokaryon incompatibility domain-containing protein</fullName>
    </recommendedName>
</protein>
<evidence type="ECO:0000313" key="2">
    <source>
        <dbReference type="EMBL" id="CZS91520.1"/>
    </source>
</evidence>
<dbReference type="Pfam" id="PF26639">
    <property type="entry name" value="Het-6_barrel"/>
    <property type="match status" value="1"/>
</dbReference>